<dbReference type="InterPro" id="IPR000537">
    <property type="entry name" value="UbiA_prenyltransferase"/>
</dbReference>
<keyword evidence="3 7" id="KW-0812">Transmembrane</keyword>
<feature type="transmembrane region" description="Helical" evidence="7">
    <location>
        <begin position="99"/>
        <end position="119"/>
    </location>
</feature>
<dbReference type="GO" id="GO:0016020">
    <property type="term" value="C:membrane"/>
    <property type="evidence" value="ECO:0007669"/>
    <property type="project" value="InterPro"/>
</dbReference>
<dbReference type="Proteomes" id="UP000650467">
    <property type="component" value="Unassembled WGS sequence"/>
</dbReference>
<comment type="caution">
    <text evidence="8">The sequence shown here is derived from an EMBL/GenBank/DDBJ whole genome shotgun (WGS) entry which is preliminary data.</text>
</comment>
<evidence type="ECO:0000313" key="9">
    <source>
        <dbReference type="Proteomes" id="UP000650467"/>
    </source>
</evidence>
<evidence type="ECO:0000256" key="4">
    <source>
        <dbReference type="ARBA" id="ARBA00022989"/>
    </source>
</evidence>
<evidence type="ECO:0000256" key="7">
    <source>
        <dbReference type="SAM" id="Phobius"/>
    </source>
</evidence>
<proteinExistence type="inferred from homology"/>
<gene>
    <name evidence="8" type="ORF">HXX76_015074</name>
</gene>
<dbReference type="OrthoDB" id="5263at2759"/>
<keyword evidence="9" id="KW-1185">Reference proteome</keyword>
<dbReference type="EMBL" id="JAEHOC010000074">
    <property type="protein sequence ID" value="KAG2423798.1"/>
    <property type="molecule type" value="Genomic_DNA"/>
</dbReference>
<feature type="region of interest" description="Disordered" evidence="6">
    <location>
        <begin position="1"/>
        <end position="22"/>
    </location>
</feature>
<dbReference type="InterPro" id="IPR026046">
    <property type="entry name" value="UBIAD1"/>
</dbReference>
<dbReference type="AlphaFoldDB" id="A0A835SI05"/>
<reference evidence="8" key="1">
    <citation type="journal article" date="2020" name="bioRxiv">
        <title>Comparative genomics of Chlamydomonas.</title>
        <authorList>
            <person name="Craig R.J."/>
            <person name="Hasan A.R."/>
            <person name="Ness R.W."/>
            <person name="Keightley P.D."/>
        </authorList>
    </citation>
    <scope>NUCLEOTIDE SEQUENCE</scope>
    <source>
        <strain evidence="8">SAG 7.73</strain>
    </source>
</reference>
<comment type="subcellular location">
    <subcellularLocation>
        <location evidence="1">Membrane</location>
        <topology evidence="1">Multi-pass membrane protein</topology>
    </subcellularLocation>
</comment>
<keyword evidence="5 7" id="KW-0472">Membrane</keyword>
<dbReference type="GO" id="GO:0042372">
    <property type="term" value="P:phylloquinone biosynthetic process"/>
    <property type="evidence" value="ECO:0007669"/>
    <property type="project" value="InterPro"/>
</dbReference>
<evidence type="ECO:0000256" key="5">
    <source>
        <dbReference type="ARBA" id="ARBA00023136"/>
    </source>
</evidence>
<evidence type="ECO:0000256" key="2">
    <source>
        <dbReference type="ARBA" id="ARBA00022679"/>
    </source>
</evidence>
<dbReference type="PANTHER" id="PTHR13929">
    <property type="entry name" value="1,4-DIHYDROXY-2-NAPHTHOATE OCTAPRENYLTRANSFERASE"/>
    <property type="match status" value="1"/>
</dbReference>
<feature type="transmembrane region" description="Helical" evidence="7">
    <location>
        <begin position="403"/>
        <end position="422"/>
    </location>
</feature>
<evidence type="ECO:0008006" key="10">
    <source>
        <dbReference type="Google" id="ProtNLM"/>
    </source>
</evidence>
<dbReference type="CDD" id="cd13962">
    <property type="entry name" value="PT_UbiA_UBIAD1"/>
    <property type="match status" value="1"/>
</dbReference>
<sequence>MALRRASAYPGQASGRLLPLQSVPGNASSLVVELQPNMKPESSDAAVAADTGAVLAPSAEPATSTPAPSEQQPEAPSQPSVAAPFETDKKKLWMAAIKPPMYSVGFMPVLVAAAAVFFVHGCLPWGRVGGLVTAAILVIAWLNLSNDGFDSLTGVDAAGAKPESVVNLLGGGAAGRTAVLLVAKAALAAGVLLLGRCIAAAPGGDPRPAGLLAFSIVCGYVYQGPPFRLSYKGLGEPLCFAAFGPSATTAFYLALQPDGAAAAAAAAAEAAAAGAGGGFAAAAAALAAGVPPVVGACALLVGATTTAILFCSHFHQIAGDIAAGKRSPLVRLGTERARRVLRAAAVATHAGALAAAAAGALPWPAAAATLLAAPAARAMVAFADENHTVPVKVAPLKRFAVKWHVLFGLCLCAGLAAARVLATGGV</sequence>
<protein>
    <recommendedName>
        <fullName evidence="10">1,4-dihydroxy-2-naphthoate octaprenyltransferase</fullName>
    </recommendedName>
</protein>
<dbReference type="HAMAP" id="MF_01938">
    <property type="entry name" value="MenA_2"/>
    <property type="match status" value="1"/>
</dbReference>
<evidence type="ECO:0000313" key="8">
    <source>
        <dbReference type="EMBL" id="KAG2423798.1"/>
    </source>
</evidence>
<evidence type="ECO:0000256" key="3">
    <source>
        <dbReference type="ARBA" id="ARBA00022692"/>
    </source>
</evidence>
<organism evidence="8 9">
    <name type="scientific">Chlamydomonas incerta</name>
    <dbReference type="NCBI Taxonomy" id="51695"/>
    <lineage>
        <taxon>Eukaryota</taxon>
        <taxon>Viridiplantae</taxon>
        <taxon>Chlorophyta</taxon>
        <taxon>core chlorophytes</taxon>
        <taxon>Chlorophyceae</taxon>
        <taxon>CS clade</taxon>
        <taxon>Chlamydomonadales</taxon>
        <taxon>Chlamydomonadaceae</taxon>
        <taxon>Chlamydomonas</taxon>
    </lineage>
</organism>
<evidence type="ECO:0000256" key="6">
    <source>
        <dbReference type="SAM" id="MobiDB-lite"/>
    </source>
</evidence>
<dbReference type="Pfam" id="PF01040">
    <property type="entry name" value="UbiA"/>
    <property type="match status" value="1"/>
</dbReference>
<accession>A0A835SI05</accession>
<keyword evidence="2" id="KW-0808">Transferase</keyword>
<dbReference type="GO" id="GO:0009234">
    <property type="term" value="P:menaquinone biosynthetic process"/>
    <property type="evidence" value="ECO:0007669"/>
    <property type="project" value="TreeGrafter"/>
</dbReference>
<name>A0A835SI05_CHLIN</name>
<feature type="transmembrane region" description="Helical" evidence="7">
    <location>
        <begin position="340"/>
        <end position="359"/>
    </location>
</feature>
<dbReference type="PANTHER" id="PTHR13929:SF0">
    <property type="entry name" value="UBIA PRENYLTRANSFERASE DOMAIN-CONTAINING PROTEIN 1"/>
    <property type="match status" value="1"/>
</dbReference>
<keyword evidence="4 7" id="KW-1133">Transmembrane helix</keyword>
<feature type="transmembrane region" description="Helical" evidence="7">
    <location>
        <begin position="125"/>
        <end position="144"/>
    </location>
</feature>
<dbReference type="InterPro" id="IPR011937">
    <property type="entry name" value="DHNA_phytyltransferase_MenA"/>
</dbReference>
<feature type="region of interest" description="Disordered" evidence="6">
    <location>
        <begin position="56"/>
        <end position="82"/>
    </location>
</feature>
<evidence type="ECO:0000256" key="1">
    <source>
        <dbReference type="ARBA" id="ARBA00004141"/>
    </source>
</evidence>
<dbReference type="GO" id="GO:0004659">
    <property type="term" value="F:prenyltransferase activity"/>
    <property type="evidence" value="ECO:0007669"/>
    <property type="project" value="InterPro"/>
</dbReference>